<reference evidence="2 3" key="1">
    <citation type="submission" date="2022-05" db="EMBL/GenBank/DDBJ databases">
        <authorList>
            <consortium name="Genoscope - CEA"/>
            <person name="William W."/>
        </authorList>
    </citation>
    <scope>NUCLEOTIDE SEQUENCE [LARGE SCALE GENOMIC DNA]</scope>
</reference>
<feature type="compositionally biased region" description="Polar residues" evidence="1">
    <location>
        <begin position="11"/>
        <end position="29"/>
    </location>
</feature>
<protein>
    <submittedName>
        <fullName evidence="2">Uncharacterized protein</fullName>
    </submittedName>
</protein>
<name>A0ABN8LJR8_9CNID</name>
<sequence>MANRRLRSIDHSNQAKLPSIMRKSTTSYSPVDTADKDITLHFPTFQRFETNHSRRIKAPLSFPAEKELNQYFCLAFDNELPPIPQTGKKSGISFKKVSGDQERKSNDKLDNKQMHRSLYRQEKEATTSTRPQKAPRNSIHLLQRRVNPGRTYQQNNDRISYEELLTFDQNIDQLRAFTERDVKWSNMKDFSGKVIDPKTTGNGDITLYVERFEEDVKKRNSVDHDRRLSLKKETKVRVQGRFYEALDLHFYHCYRNTHPERRMAICEEIERKIVIDDVTLTRFREHLSLEEILNTWVV</sequence>
<dbReference type="EMBL" id="CALNXI010000006">
    <property type="protein sequence ID" value="CAH3014177.1"/>
    <property type="molecule type" value="Genomic_DNA"/>
</dbReference>
<feature type="region of interest" description="Disordered" evidence="1">
    <location>
        <begin position="84"/>
        <end position="134"/>
    </location>
</feature>
<feature type="region of interest" description="Disordered" evidence="1">
    <location>
        <begin position="1"/>
        <end position="29"/>
    </location>
</feature>
<evidence type="ECO:0000313" key="2">
    <source>
        <dbReference type="EMBL" id="CAH3014177.1"/>
    </source>
</evidence>
<organism evidence="2 3">
    <name type="scientific">Porites evermanni</name>
    <dbReference type="NCBI Taxonomy" id="104178"/>
    <lineage>
        <taxon>Eukaryota</taxon>
        <taxon>Metazoa</taxon>
        <taxon>Cnidaria</taxon>
        <taxon>Anthozoa</taxon>
        <taxon>Hexacorallia</taxon>
        <taxon>Scleractinia</taxon>
        <taxon>Fungiina</taxon>
        <taxon>Poritidae</taxon>
        <taxon>Porites</taxon>
    </lineage>
</organism>
<keyword evidence="3" id="KW-1185">Reference proteome</keyword>
<gene>
    <name evidence="2" type="ORF">PEVE_00037007</name>
</gene>
<evidence type="ECO:0000256" key="1">
    <source>
        <dbReference type="SAM" id="MobiDB-lite"/>
    </source>
</evidence>
<accession>A0ABN8LJR8</accession>
<comment type="caution">
    <text evidence="2">The sequence shown here is derived from an EMBL/GenBank/DDBJ whole genome shotgun (WGS) entry which is preliminary data.</text>
</comment>
<proteinExistence type="predicted"/>
<evidence type="ECO:0000313" key="3">
    <source>
        <dbReference type="Proteomes" id="UP001159427"/>
    </source>
</evidence>
<dbReference type="Proteomes" id="UP001159427">
    <property type="component" value="Unassembled WGS sequence"/>
</dbReference>
<feature type="compositionally biased region" description="Basic and acidic residues" evidence="1">
    <location>
        <begin position="97"/>
        <end position="125"/>
    </location>
</feature>